<dbReference type="SUPFAM" id="SSF51430">
    <property type="entry name" value="NAD(P)-linked oxidoreductase"/>
    <property type="match status" value="1"/>
</dbReference>
<protein>
    <recommendedName>
        <fullName evidence="2">NADP-dependent oxidoreductase domain-containing protein</fullName>
    </recommendedName>
</protein>
<comment type="caution">
    <text evidence="3">The sequence shown here is derived from an EMBL/GenBank/DDBJ whole genome shotgun (WGS) entry which is preliminary data.</text>
</comment>
<sequence>MEALNDLVRLGKVRYIGASSMFTWQFAKAQAIAEKRGWAKFVSMQNFYNLAYREEEREMNPYCKDSNVALIPWSPLARGTLTHSSQTTRAQTDWFRTMTLPPLVQEANNQIAAAVETIATKHNATKAQICLAWLFAKGVTSPILGISKIEYIDDLAGSWKVKLGDEDIKILEDGYVPRQIWGHS</sequence>
<feature type="domain" description="NADP-dependent oxidoreductase" evidence="2">
    <location>
        <begin position="1"/>
        <end position="172"/>
    </location>
</feature>
<evidence type="ECO:0000313" key="3">
    <source>
        <dbReference type="EMBL" id="KAJ3052761.1"/>
    </source>
</evidence>
<accession>A0AAD5SET2</accession>
<evidence type="ECO:0000313" key="4">
    <source>
        <dbReference type="Proteomes" id="UP001212841"/>
    </source>
</evidence>
<keyword evidence="1" id="KW-0560">Oxidoreductase</keyword>
<evidence type="ECO:0000256" key="1">
    <source>
        <dbReference type="ARBA" id="ARBA00023002"/>
    </source>
</evidence>
<name>A0AAD5SET2_9FUNG</name>
<reference evidence="3" key="1">
    <citation type="submission" date="2020-05" db="EMBL/GenBank/DDBJ databases">
        <title>Phylogenomic resolution of chytrid fungi.</title>
        <authorList>
            <person name="Stajich J.E."/>
            <person name="Amses K."/>
            <person name="Simmons R."/>
            <person name="Seto K."/>
            <person name="Myers J."/>
            <person name="Bonds A."/>
            <person name="Quandt C.A."/>
            <person name="Barry K."/>
            <person name="Liu P."/>
            <person name="Grigoriev I."/>
            <person name="Longcore J.E."/>
            <person name="James T.Y."/>
        </authorList>
    </citation>
    <scope>NUCLEOTIDE SEQUENCE</scope>
    <source>
        <strain evidence="3">JEL0318</strain>
    </source>
</reference>
<dbReference type="InterPro" id="IPR023210">
    <property type="entry name" value="NADP_OxRdtase_dom"/>
</dbReference>
<proteinExistence type="predicted"/>
<dbReference type="AlphaFoldDB" id="A0AAD5SET2"/>
<dbReference type="InterPro" id="IPR050523">
    <property type="entry name" value="AKR_Detox_Biosynth"/>
</dbReference>
<dbReference type="Proteomes" id="UP001212841">
    <property type="component" value="Unassembled WGS sequence"/>
</dbReference>
<dbReference type="EMBL" id="JADGJD010000268">
    <property type="protein sequence ID" value="KAJ3052761.1"/>
    <property type="molecule type" value="Genomic_DNA"/>
</dbReference>
<dbReference type="PANTHER" id="PTHR43364">
    <property type="entry name" value="NADH-SPECIFIC METHYLGLYOXAL REDUCTASE-RELATED"/>
    <property type="match status" value="1"/>
</dbReference>
<dbReference type="PANTHER" id="PTHR43364:SF4">
    <property type="entry name" value="NAD(P)-LINKED OXIDOREDUCTASE SUPERFAMILY PROTEIN"/>
    <property type="match status" value="1"/>
</dbReference>
<gene>
    <name evidence="3" type="ORF">HK097_005717</name>
</gene>
<evidence type="ECO:0000259" key="2">
    <source>
        <dbReference type="Pfam" id="PF00248"/>
    </source>
</evidence>
<dbReference type="Pfam" id="PF00248">
    <property type="entry name" value="Aldo_ket_red"/>
    <property type="match status" value="1"/>
</dbReference>
<organism evidence="3 4">
    <name type="scientific">Rhizophlyctis rosea</name>
    <dbReference type="NCBI Taxonomy" id="64517"/>
    <lineage>
        <taxon>Eukaryota</taxon>
        <taxon>Fungi</taxon>
        <taxon>Fungi incertae sedis</taxon>
        <taxon>Chytridiomycota</taxon>
        <taxon>Chytridiomycota incertae sedis</taxon>
        <taxon>Chytridiomycetes</taxon>
        <taxon>Rhizophlyctidales</taxon>
        <taxon>Rhizophlyctidaceae</taxon>
        <taxon>Rhizophlyctis</taxon>
    </lineage>
</organism>
<keyword evidence="4" id="KW-1185">Reference proteome</keyword>
<dbReference type="GO" id="GO:0016491">
    <property type="term" value="F:oxidoreductase activity"/>
    <property type="evidence" value="ECO:0007669"/>
    <property type="project" value="UniProtKB-KW"/>
</dbReference>
<dbReference type="Gene3D" id="3.20.20.100">
    <property type="entry name" value="NADP-dependent oxidoreductase domain"/>
    <property type="match status" value="1"/>
</dbReference>
<dbReference type="InterPro" id="IPR036812">
    <property type="entry name" value="NAD(P)_OxRdtase_dom_sf"/>
</dbReference>